<sequence>MDHANLKLVVQDVDKASSKLEELFSLQNRHDSVEIRHIASGSQLDLTERDNPTISDVYDNILERWIAPLPPQVPVSVRRAKERLARRVAAELVFSCTRVREIGLDDKTTGPEDIPSQESGGILPILPTKEAILYPLSQFFASQPLPTPPPSSLPGSSPPIPSSASLVPSDPLSRLRMHLRCEESSQTPVSIANSISQLCAHWQTGTDPCVYDWVATERNLQPERREEREKRERREKRQQREDKRKQFVAMNQPTTLPRSCPGLMLGGMSSSSQMPTHSQSQTQLSTQSGGFMIPQSQVERGRFGGRPEKKKNKKGRISGF</sequence>
<dbReference type="InterPro" id="IPR048537">
    <property type="entry name" value="RRN6_HB"/>
</dbReference>
<dbReference type="GO" id="GO:0070860">
    <property type="term" value="C:RNA polymerase I core factor complex"/>
    <property type="evidence" value="ECO:0007669"/>
    <property type="project" value="TreeGrafter"/>
</dbReference>
<dbReference type="OrthoDB" id="4090074at2759"/>
<organism evidence="4 5">
    <name type="scientific">Pyrenophora seminiperda CCB06</name>
    <dbReference type="NCBI Taxonomy" id="1302712"/>
    <lineage>
        <taxon>Eukaryota</taxon>
        <taxon>Fungi</taxon>
        <taxon>Dikarya</taxon>
        <taxon>Ascomycota</taxon>
        <taxon>Pezizomycotina</taxon>
        <taxon>Dothideomycetes</taxon>
        <taxon>Pleosporomycetidae</taxon>
        <taxon>Pleosporales</taxon>
        <taxon>Pleosporineae</taxon>
        <taxon>Pleosporaceae</taxon>
        <taxon>Pyrenophora</taxon>
    </lineage>
</organism>
<feature type="region of interest" description="Disordered" evidence="1">
    <location>
        <begin position="145"/>
        <end position="169"/>
    </location>
</feature>
<feature type="compositionally biased region" description="Basic and acidic residues" evidence="1">
    <location>
        <begin position="222"/>
        <end position="232"/>
    </location>
</feature>
<dbReference type="InterPro" id="IPR048536">
    <property type="entry name" value="Rrn6_K-rich"/>
</dbReference>
<dbReference type="Pfam" id="PF20639">
    <property type="entry name" value="Rrn6_K-rich"/>
    <property type="match status" value="1"/>
</dbReference>
<dbReference type="AlphaFoldDB" id="A0A3M7ME30"/>
<evidence type="ECO:0000259" key="3">
    <source>
        <dbReference type="Pfam" id="PF20640"/>
    </source>
</evidence>
<dbReference type="PANTHER" id="PTHR28221">
    <property type="entry name" value="RNA POLYMERASE I-SPECIFIC TRANSCRIPTION INITIATION FACTOR RRN6"/>
    <property type="match status" value="1"/>
</dbReference>
<name>A0A3M7ME30_9PLEO</name>
<evidence type="ECO:0000259" key="2">
    <source>
        <dbReference type="Pfam" id="PF20639"/>
    </source>
</evidence>
<gene>
    <name evidence="4" type="ORF">GMOD_00007799</name>
</gene>
<dbReference type="GO" id="GO:0042790">
    <property type="term" value="P:nucleolar large rRNA transcription by RNA polymerase I"/>
    <property type="evidence" value="ECO:0007669"/>
    <property type="project" value="TreeGrafter"/>
</dbReference>
<dbReference type="PANTHER" id="PTHR28221:SF2">
    <property type="entry name" value="RNA POLYMERASE I-SPECIFIC TRANSCRIPTION INITIATION FACTOR RRN6"/>
    <property type="match status" value="1"/>
</dbReference>
<dbReference type="GO" id="GO:0001179">
    <property type="term" value="F:RNA polymerase I general transcription initiation factor binding"/>
    <property type="evidence" value="ECO:0007669"/>
    <property type="project" value="TreeGrafter"/>
</dbReference>
<keyword evidence="5" id="KW-1185">Reference proteome</keyword>
<feature type="compositionally biased region" description="Basic residues" evidence="1">
    <location>
        <begin position="308"/>
        <end position="320"/>
    </location>
</feature>
<evidence type="ECO:0000313" key="5">
    <source>
        <dbReference type="Proteomes" id="UP000265663"/>
    </source>
</evidence>
<dbReference type="InterPro" id="IPR019350">
    <property type="entry name" value="RNA_pol_I-sp_TIF_RRN6-like"/>
</dbReference>
<proteinExistence type="predicted"/>
<dbReference type="Proteomes" id="UP000265663">
    <property type="component" value="Unassembled WGS sequence"/>
</dbReference>
<feature type="domain" description="RRN6 K-rich C-terminal" evidence="2">
    <location>
        <begin position="197"/>
        <end position="320"/>
    </location>
</feature>
<accession>A0A3M7ME30</accession>
<dbReference type="Pfam" id="PF20640">
    <property type="entry name" value="Rrn6_HB"/>
    <property type="match status" value="1"/>
</dbReference>
<reference evidence="4 5" key="1">
    <citation type="journal article" date="2014" name="PLoS ONE">
        <title>De novo Genome Assembly of the Fungal Plant Pathogen Pyrenophora semeniperda.</title>
        <authorList>
            <person name="Soliai M.M."/>
            <person name="Meyer S.E."/>
            <person name="Udall J.A."/>
            <person name="Elzinga D.E."/>
            <person name="Hermansen R.A."/>
            <person name="Bodily P.M."/>
            <person name="Hart A.A."/>
            <person name="Coleman C.E."/>
        </authorList>
    </citation>
    <scope>NUCLEOTIDE SEQUENCE [LARGE SCALE GENOMIC DNA]</scope>
    <source>
        <strain evidence="4 5">CCB06</strain>
        <tissue evidence="4">Mycelium</tissue>
    </source>
</reference>
<feature type="region of interest" description="Disordered" evidence="1">
    <location>
        <begin position="222"/>
        <end position="320"/>
    </location>
</feature>
<evidence type="ECO:0000256" key="1">
    <source>
        <dbReference type="SAM" id="MobiDB-lite"/>
    </source>
</evidence>
<feature type="domain" description="RRN6 helical bundle" evidence="3">
    <location>
        <begin position="1"/>
        <end position="96"/>
    </location>
</feature>
<protein>
    <submittedName>
        <fullName evidence="4">Uncharacterized protein</fullName>
    </submittedName>
</protein>
<dbReference type="GO" id="GO:0001163">
    <property type="term" value="F:RNA polymerase I transcription regulatory region sequence-specific DNA binding"/>
    <property type="evidence" value="ECO:0007669"/>
    <property type="project" value="TreeGrafter"/>
</dbReference>
<evidence type="ECO:0000313" key="4">
    <source>
        <dbReference type="EMBL" id="RMZ72773.1"/>
    </source>
</evidence>
<feature type="compositionally biased region" description="Pro residues" evidence="1">
    <location>
        <begin position="145"/>
        <end position="161"/>
    </location>
</feature>
<dbReference type="EMBL" id="KE747833">
    <property type="protein sequence ID" value="RMZ72773.1"/>
    <property type="molecule type" value="Genomic_DNA"/>
</dbReference>
<feature type="compositionally biased region" description="Low complexity" evidence="1">
    <location>
        <begin position="262"/>
        <end position="288"/>
    </location>
</feature>